<dbReference type="AlphaFoldDB" id="A0A3D8M7G8"/>
<comment type="caution">
    <text evidence="3">The sequence shown here is derived from an EMBL/GenBank/DDBJ whole genome shotgun (WGS) entry which is preliminary data.</text>
</comment>
<dbReference type="OrthoDB" id="9815940at2"/>
<feature type="domain" description="PKD/Chitinase" evidence="2">
    <location>
        <begin position="225"/>
        <end position="314"/>
    </location>
</feature>
<evidence type="ECO:0000313" key="3">
    <source>
        <dbReference type="EMBL" id="RDV25494.1"/>
    </source>
</evidence>
<dbReference type="SMART" id="SM00089">
    <property type="entry name" value="PKD"/>
    <property type="match status" value="3"/>
</dbReference>
<dbReference type="InterPro" id="IPR035986">
    <property type="entry name" value="PKD_dom_sf"/>
</dbReference>
<dbReference type="EMBL" id="QRHA01000006">
    <property type="protein sequence ID" value="RDV25494.1"/>
    <property type="molecule type" value="Genomic_DNA"/>
</dbReference>
<feature type="domain" description="PKD/Chitinase" evidence="2">
    <location>
        <begin position="40"/>
        <end position="125"/>
    </location>
</feature>
<evidence type="ECO:0000313" key="4">
    <source>
        <dbReference type="Proteomes" id="UP000256561"/>
    </source>
</evidence>
<dbReference type="GO" id="GO:0016020">
    <property type="term" value="C:membrane"/>
    <property type="evidence" value="ECO:0007669"/>
    <property type="project" value="TreeGrafter"/>
</dbReference>
<keyword evidence="1" id="KW-0732">Signal</keyword>
<dbReference type="InterPro" id="IPR022409">
    <property type="entry name" value="PKD/Chitinase_dom"/>
</dbReference>
<dbReference type="RefSeq" id="WP_115593148.1">
    <property type="nucleotide sequence ID" value="NZ_QRHA01000006.1"/>
</dbReference>
<dbReference type="CDD" id="cd00146">
    <property type="entry name" value="PKD"/>
    <property type="match status" value="1"/>
</dbReference>
<dbReference type="SUPFAM" id="SSF49299">
    <property type="entry name" value="PKD domain"/>
    <property type="match status" value="2"/>
</dbReference>
<protein>
    <recommendedName>
        <fullName evidence="2">PKD/Chitinase domain-containing protein</fullName>
    </recommendedName>
</protein>
<accession>A0A3D8M7G8</accession>
<name>A0A3D8M7G8_9ALTE</name>
<organism evidence="3 4">
    <name type="scientific">Alteromonas aestuariivivens</name>
    <dbReference type="NCBI Taxonomy" id="1938339"/>
    <lineage>
        <taxon>Bacteria</taxon>
        <taxon>Pseudomonadati</taxon>
        <taxon>Pseudomonadota</taxon>
        <taxon>Gammaproteobacteria</taxon>
        <taxon>Alteromonadales</taxon>
        <taxon>Alteromonadaceae</taxon>
        <taxon>Alteromonas/Salinimonas group</taxon>
        <taxon>Alteromonas</taxon>
    </lineage>
</organism>
<feature type="chain" id="PRO_5017560052" description="PKD/Chitinase domain-containing protein" evidence="1">
    <location>
        <begin position="23"/>
        <end position="958"/>
    </location>
</feature>
<feature type="domain" description="PKD/Chitinase" evidence="2">
    <location>
        <begin position="130"/>
        <end position="220"/>
    </location>
</feature>
<dbReference type="GO" id="GO:0031410">
    <property type="term" value="C:cytoplasmic vesicle"/>
    <property type="evidence" value="ECO:0007669"/>
    <property type="project" value="TreeGrafter"/>
</dbReference>
<dbReference type="Pfam" id="PF22352">
    <property type="entry name" value="K319L-like_PKD"/>
    <property type="match status" value="3"/>
</dbReference>
<sequence>MKAYSAAFRIFFIFLLSLCLVACDHDDKEPENSPPLASAGNDFSVDEQTLVTLTGQGTDEDGSVTTYMWQQVSGDAVTLSSTDTAVTEFIAPEVDSDAELSFELTVEDDEGASHSDIVVITVNNVNRPPLADAGSDSEVVSGQQVQLDGSGSLDDDGTISSYAWSQTSGETVMLTDANSHTAVFTAPEVTAQTEFMFSLTITDNDGDTSTDSTLVTVVPANQAPVASAGEDITVDTGTTVTLDGNASSDSDGDALFYLWTLAAPEGSSASLNDATSAQPEFVADIAGDYLVSLVVNDGVTDSSADSLTVTATDAEEQMTTTRINGVIYGFDLNGELQSLSPENVSITLNLVDANGEVIASAAGLAAENPDAGEELRFSNQIEGADAARVTIHVEHAGYTTVSRSVAPGPLVNIEAKLQQIAQQEVLETTEQSVSGRTVTGFNLSFEEDNNGSTETTMRISVPSSLLPPGTASLNMAVETYDPNDPEQAEFFPGEYEDSSGQSLVSVAFNFAEITTQDNLPISDAIARLQPLYATPLIANADSAGDEAEPVVINRTIPSSSCSILETMGDSDPDTDGFQIPVYTYNPNTGVWDLLGQGTLYDSAGNAVADNLGEFGCGENLYILEILVSNEIFLSKWWNLDYPLVFSEPREYCAIVEVSNEEGQQVSGVLGYVTNADGSVNFSRNYLLTDGDGRSEVCVTQSDAGEEINAKVVFYNMTDFGVIQYSITLYREGSGEVQVVVLNRPQLCFVDGKTVFSDDRAAGRQLMYAYTVGYLGINNYNFAVSDESGNYSLSLQCGIEYYLFNYTGYLLAVYNGSGVDLDDFFKELAIDGGVDPDEVSDDGDVVVMQDFSQSYQPPIAQIFGVSSLDQISGVVYGFVDAFPMELKITVRNEDRTTVYDTLTQVVALSDDEEEEVWFLGGSSLSIPYEFPDTNEAIFADLVIVDAYGNTWTLRSVRFY</sequence>
<keyword evidence="4" id="KW-1185">Reference proteome</keyword>
<reference evidence="4" key="1">
    <citation type="submission" date="2018-08" db="EMBL/GenBank/DDBJ databases">
        <authorList>
            <person name="Zhang J."/>
            <person name="Du Z.-J."/>
        </authorList>
    </citation>
    <scope>NUCLEOTIDE SEQUENCE [LARGE SCALE GENOMIC DNA]</scope>
    <source>
        <strain evidence="4">KCTC 52655</strain>
    </source>
</reference>
<dbReference type="InterPro" id="IPR013783">
    <property type="entry name" value="Ig-like_fold"/>
</dbReference>
<dbReference type="Proteomes" id="UP000256561">
    <property type="component" value="Unassembled WGS sequence"/>
</dbReference>
<dbReference type="Gene3D" id="2.60.40.10">
    <property type="entry name" value="Immunoglobulins"/>
    <property type="match status" value="2"/>
</dbReference>
<evidence type="ECO:0000259" key="2">
    <source>
        <dbReference type="SMART" id="SM00089"/>
    </source>
</evidence>
<evidence type="ECO:0000256" key="1">
    <source>
        <dbReference type="SAM" id="SignalP"/>
    </source>
</evidence>
<dbReference type="PANTHER" id="PTHR46182">
    <property type="entry name" value="FI19480P1"/>
    <property type="match status" value="1"/>
</dbReference>
<gene>
    <name evidence="3" type="ORF">DXV75_09345</name>
</gene>
<dbReference type="InterPro" id="IPR029865">
    <property type="entry name" value="KIAA0319-like"/>
</dbReference>
<proteinExistence type="predicted"/>
<dbReference type="PANTHER" id="PTHR46182:SF2">
    <property type="entry name" value="FI19480P1"/>
    <property type="match status" value="1"/>
</dbReference>
<feature type="signal peptide" evidence="1">
    <location>
        <begin position="1"/>
        <end position="22"/>
    </location>
</feature>
<dbReference type="Gene3D" id="2.60.40.3010">
    <property type="match status" value="1"/>
</dbReference>